<organism evidence="2 3">
    <name type="scientific">Periplaneta americana</name>
    <name type="common">American cockroach</name>
    <name type="synonym">Blatta americana</name>
    <dbReference type="NCBI Taxonomy" id="6978"/>
    <lineage>
        <taxon>Eukaryota</taxon>
        <taxon>Metazoa</taxon>
        <taxon>Ecdysozoa</taxon>
        <taxon>Arthropoda</taxon>
        <taxon>Hexapoda</taxon>
        <taxon>Insecta</taxon>
        <taxon>Pterygota</taxon>
        <taxon>Neoptera</taxon>
        <taxon>Polyneoptera</taxon>
        <taxon>Dictyoptera</taxon>
        <taxon>Blattodea</taxon>
        <taxon>Blattoidea</taxon>
        <taxon>Blattidae</taxon>
        <taxon>Blattinae</taxon>
        <taxon>Periplaneta</taxon>
    </lineage>
</organism>
<dbReference type="InterPro" id="IPR005135">
    <property type="entry name" value="Endo/exonuclease/phosphatase"/>
</dbReference>
<dbReference type="SUPFAM" id="SSF56219">
    <property type="entry name" value="DNase I-like"/>
    <property type="match status" value="1"/>
</dbReference>
<sequence length="305" mass="34795">MEWKTIQWNIEGQKNVMNIVTETVLQEYGIVILTEILATKPIEVPGKYASHAPAMQEEAGRPSGGVPCYYSPSIGQKNFEHTEKNMVIVKTNIVTIIGLYFNPKTDIVEVMDSTISAIKHTNPEETIILAGDFNCRLDKNNQRARILIDNLEEGFRLLNDSDQKTYYAKNGSSKIDLVFIKGNNTRVTSHYALMTSEVTTLRKNYPIVTSIETEKLTKNKITQQSTNVSRKLNIQKLKEIGQETQSIRELIREYKITEATEKIEHLIRAATIKRTQRKAKPCFDAACYRQRTETLTALHQEKLTK</sequence>
<protein>
    <recommendedName>
        <fullName evidence="1">Endonuclease/exonuclease/phosphatase domain-containing protein</fullName>
    </recommendedName>
</protein>
<keyword evidence="3" id="KW-1185">Reference proteome</keyword>
<evidence type="ECO:0000313" key="2">
    <source>
        <dbReference type="EMBL" id="KAJ4437826.1"/>
    </source>
</evidence>
<name>A0ABQ8SVM9_PERAM</name>
<evidence type="ECO:0000313" key="3">
    <source>
        <dbReference type="Proteomes" id="UP001148838"/>
    </source>
</evidence>
<accession>A0ABQ8SVM9</accession>
<dbReference type="Proteomes" id="UP001148838">
    <property type="component" value="Unassembled WGS sequence"/>
</dbReference>
<comment type="caution">
    <text evidence="2">The sequence shown here is derived from an EMBL/GenBank/DDBJ whole genome shotgun (WGS) entry which is preliminary data.</text>
</comment>
<reference evidence="2 3" key="1">
    <citation type="journal article" date="2022" name="Allergy">
        <title>Genome assembly and annotation of Periplaneta americana reveal a comprehensive cockroach allergen profile.</title>
        <authorList>
            <person name="Wang L."/>
            <person name="Xiong Q."/>
            <person name="Saelim N."/>
            <person name="Wang L."/>
            <person name="Nong W."/>
            <person name="Wan A.T."/>
            <person name="Shi M."/>
            <person name="Liu X."/>
            <person name="Cao Q."/>
            <person name="Hui J.H.L."/>
            <person name="Sookrung N."/>
            <person name="Leung T.F."/>
            <person name="Tungtrongchitr A."/>
            <person name="Tsui S.K.W."/>
        </authorList>
    </citation>
    <scope>NUCLEOTIDE SEQUENCE [LARGE SCALE GENOMIC DNA]</scope>
    <source>
        <strain evidence="2">PWHHKU_190912</strain>
    </source>
</reference>
<dbReference type="EMBL" id="JAJSOF020000019">
    <property type="protein sequence ID" value="KAJ4437826.1"/>
    <property type="molecule type" value="Genomic_DNA"/>
</dbReference>
<proteinExistence type="predicted"/>
<dbReference type="Pfam" id="PF14529">
    <property type="entry name" value="Exo_endo_phos_2"/>
    <property type="match status" value="1"/>
</dbReference>
<dbReference type="InterPro" id="IPR036691">
    <property type="entry name" value="Endo/exonu/phosph_ase_sf"/>
</dbReference>
<gene>
    <name evidence="2" type="ORF">ANN_13764</name>
</gene>
<dbReference type="Gene3D" id="3.60.10.10">
    <property type="entry name" value="Endonuclease/exonuclease/phosphatase"/>
    <property type="match status" value="1"/>
</dbReference>
<evidence type="ECO:0000259" key="1">
    <source>
        <dbReference type="Pfam" id="PF14529"/>
    </source>
</evidence>
<feature type="domain" description="Endonuclease/exonuclease/phosphatase" evidence="1">
    <location>
        <begin position="95"/>
        <end position="189"/>
    </location>
</feature>